<dbReference type="OrthoDB" id="9783100at2"/>
<dbReference type="GO" id="GO:0015562">
    <property type="term" value="F:efflux transmembrane transporter activity"/>
    <property type="evidence" value="ECO:0007669"/>
    <property type="project" value="InterPro"/>
</dbReference>
<keyword evidence="2" id="KW-1134">Transmembrane beta strand</keyword>
<dbReference type="AlphaFoldDB" id="W9H0S3"/>
<evidence type="ECO:0000313" key="3">
    <source>
        <dbReference type="EMBL" id="EWY37353.1"/>
    </source>
</evidence>
<dbReference type="InterPro" id="IPR010131">
    <property type="entry name" value="MdtP/NodT-like"/>
</dbReference>
<comment type="caution">
    <text evidence="3">The sequence shown here is derived from an EMBL/GenBank/DDBJ whole genome shotgun (WGS) entry which is preliminary data.</text>
</comment>
<dbReference type="PATRIC" id="fig|1385369.3.peg.5624"/>
<evidence type="ECO:0000256" key="2">
    <source>
        <dbReference type="RuleBase" id="RU362097"/>
    </source>
</evidence>
<dbReference type="PANTHER" id="PTHR30203:SF32">
    <property type="entry name" value="CATION EFFLUX SYSTEM PROTEIN CUSC"/>
    <property type="match status" value="1"/>
</dbReference>
<keyword evidence="2" id="KW-0449">Lipoprotein</keyword>
<gene>
    <name evidence="3" type="ORF">N825_11775</name>
</gene>
<keyword evidence="2" id="KW-0812">Transmembrane</keyword>
<dbReference type="RefSeq" id="WP_037459127.1">
    <property type="nucleotide sequence ID" value="NZ_AVFL01000027.1"/>
</dbReference>
<dbReference type="Gene3D" id="1.20.1600.10">
    <property type="entry name" value="Outer membrane efflux proteins (OEP)"/>
    <property type="match status" value="1"/>
</dbReference>
<dbReference type="Gene3D" id="2.20.200.10">
    <property type="entry name" value="Outer membrane efflux proteins (OEP)"/>
    <property type="match status" value="1"/>
</dbReference>
<evidence type="ECO:0000256" key="1">
    <source>
        <dbReference type="ARBA" id="ARBA00007613"/>
    </source>
</evidence>
<dbReference type="EMBL" id="AVFL01000027">
    <property type="protein sequence ID" value="EWY37353.1"/>
    <property type="molecule type" value="Genomic_DNA"/>
</dbReference>
<comment type="subcellular location">
    <subcellularLocation>
        <location evidence="2">Cell membrane</location>
        <topology evidence="2">Lipid-anchor</topology>
    </subcellularLocation>
</comment>
<dbReference type="SUPFAM" id="SSF56954">
    <property type="entry name" value="Outer membrane efflux proteins (OEP)"/>
    <property type="match status" value="1"/>
</dbReference>
<sequence length="490" mass="52573">MTKPRLARLPITASLALLLLGGCSFIPDYVRPASPVPEAWPVGAAYTTSSAARPGNGGPVLADLGWEDFFQSPQLRGLIQTALENNRDLRVAALNVEQARAQYRIQRSDLLPTLDAGGSLTRQRTPADLSRTGRSAVGSQWEATVGTTSFELDLFGRIRSLEQSALESYFATEQAQVATRIALIAEVANAYLTLLADKELLKLTDDTLRTQRQSFDLTRRSFDRGVGTQLDVAQARTAVETARANRAAYVRQIAQDKNALTLLVGGPVSESVLDAAASLGTGDFITDLPVGLPSDLLQRRPDIIQAEYDLRSANANIGAARAAFFPTIGLTASAGTASAALSGLFDGGSGAWSFVPQISLPIFDFGRREANLESAKIQREIGVAQYERSIQTAFREVSDALAAQGTLDDQLDAQTALVDATRSSYDLSILRYNRGLDSFLNALDSQRSLYSAQQDLINARLSQLSNLVTLYKVLGGGAPAEAVKMAADTK</sequence>
<dbReference type="PROSITE" id="PS51257">
    <property type="entry name" value="PROKAR_LIPOPROTEIN"/>
    <property type="match status" value="1"/>
</dbReference>
<dbReference type="STRING" id="1385369.N825_11775"/>
<dbReference type="Proteomes" id="UP000019486">
    <property type="component" value="Unassembled WGS sequence"/>
</dbReference>
<dbReference type="GO" id="GO:0005886">
    <property type="term" value="C:plasma membrane"/>
    <property type="evidence" value="ECO:0007669"/>
    <property type="project" value="UniProtKB-SubCell"/>
</dbReference>
<reference evidence="3 4" key="1">
    <citation type="submission" date="2013-08" db="EMBL/GenBank/DDBJ databases">
        <title>The genome sequence of Skermanella stibiiresistens.</title>
        <authorList>
            <person name="Zhu W."/>
            <person name="Wang G."/>
        </authorList>
    </citation>
    <scope>NUCLEOTIDE SEQUENCE [LARGE SCALE GENOMIC DNA]</scope>
    <source>
        <strain evidence="3 4">SB22</strain>
    </source>
</reference>
<dbReference type="Pfam" id="PF02321">
    <property type="entry name" value="OEP"/>
    <property type="match status" value="2"/>
</dbReference>
<accession>W9H0S3</accession>
<evidence type="ECO:0000313" key="4">
    <source>
        <dbReference type="Proteomes" id="UP000019486"/>
    </source>
</evidence>
<organism evidence="3 4">
    <name type="scientific">Skermanella stibiiresistens SB22</name>
    <dbReference type="NCBI Taxonomy" id="1385369"/>
    <lineage>
        <taxon>Bacteria</taxon>
        <taxon>Pseudomonadati</taxon>
        <taxon>Pseudomonadota</taxon>
        <taxon>Alphaproteobacteria</taxon>
        <taxon>Rhodospirillales</taxon>
        <taxon>Azospirillaceae</taxon>
        <taxon>Skermanella</taxon>
    </lineage>
</organism>
<comment type="similarity">
    <text evidence="1 2">Belongs to the outer membrane factor (OMF) (TC 1.B.17) family.</text>
</comment>
<proteinExistence type="inferred from homology"/>
<keyword evidence="2" id="KW-0564">Palmitate</keyword>
<protein>
    <submittedName>
        <fullName evidence="3">Multidrug transporter</fullName>
    </submittedName>
</protein>
<keyword evidence="2" id="KW-0472">Membrane</keyword>
<dbReference type="InterPro" id="IPR003423">
    <property type="entry name" value="OMP_efflux"/>
</dbReference>
<dbReference type="NCBIfam" id="TIGR01845">
    <property type="entry name" value="outer_NodT"/>
    <property type="match status" value="1"/>
</dbReference>
<dbReference type="PANTHER" id="PTHR30203">
    <property type="entry name" value="OUTER MEMBRANE CATION EFFLUX PROTEIN"/>
    <property type="match status" value="1"/>
</dbReference>
<keyword evidence="4" id="KW-1185">Reference proteome</keyword>
<name>W9H0S3_9PROT</name>